<organism evidence="1 2">
    <name type="scientific">Candidatus Eisenbergiella pullistercoris</name>
    <dbReference type="NCBI Taxonomy" id="2838555"/>
    <lineage>
        <taxon>Bacteria</taxon>
        <taxon>Bacillati</taxon>
        <taxon>Bacillota</taxon>
        <taxon>Clostridia</taxon>
        <taxon>Lachnospirales</taxon>
        <taxon>Lachnospiraceae</taxon>
        <taxon>Eisenbergiella</taxon>
    </lineage>
</organism>
<gene>
    <name evidence="1" type="ORF">H9831_12060</name>
</gene>
<dbReference type="AlphaFoldDB" id="A0A9D1YRJ8"/>
<sequence length="71" mass="8270">TVRGAQASAVIYSITETARANNLNVYYYIRYLLTELIKRKDKDGNIDEAMLEPIMPWSKELPAECYSKRRQ</sequence>
<proteinExistence type="predicted"/>
<evidence type="ECO:0000313" key="1">
    <source>
        <dbReference type="EMBL" id="HIY61392.1"/>
    </source>
</evidence>
<feature type="non-terminal residue" evidence="1">
    <location>
        <position position="1"/>
    </location>
</feature>
<reference evidence="1" key="1">
    <citation type="journal article" date="2021" name="PeerJ">
        <title>Extensive microbial diversity within the chicken gut microbiome revealed by metagenomics and culture.</title>
        <authorList>
            <person name="Gilroy R."/>
            <person name="Ravi A."/>
            <person name="Getino M."/>
            <person name="Pursley I."/>
            <person name="Horton D.L."/>
            <person name="Alikhan N.F."/>
            <person name="Baker D."/>
            <person name="Gharbi K."/>
            <person name="Hall N."/>
            <person name="Watson M."/>
            <person name="Adriaenssens E.M."/>
            <person name="Foster-Nyarko E."/>
            <person name="Jarju S."/>
            <person name="Secka A."/>
            <person name="Antonio M."/>
            <person name="Oren A."/>
            <person name="Chaudhuri R.R."/>
            <person name="La Ragione R."/>
            <person name="Hildebrand F."/>
            <person name="Pallen M.J."/>
        </authorList>
    </citation>
    <scope>NUCLEOTIDE SEQUENCE</scope>
    <source>
        <strain evidence="1">ChiSxjej3B15-24422</strain>
    </source>
</reference>
<protein>
    <submittedName>
        <fullName evidence="1">Transposase domain-containing protein</fullName>
    </submittedName>
</protein>
<dbReference type="Proteomes" id="UP000824007">
    <property type="component" value="Unassembled WGS sequence"/>
</dbReference>
<dbReference type="EMBL" id="DXDD01000146">
    <property type="protein sequence ID" value="HIY61392.1"/>
    <property type="molecule type" value="Genomic_DNA"/>
</dbReference>
<comment type="caution">
    <text evidence="1">The sequence shown here is derived from an EMBL/GenBank/DDBJ whole genome shotgun (WGS) entry which is preliminary data.</text>
</comment>
<evidence type="ECO:0000313" key="2">
    <source>
        <dbReference type="Proteomes" id="UP000824007"/>
    </source>
</evidence>
<accession>A0A9D1YRJ8</accession>
<reference evidence="1" key="2">
    <citation type="submission" date="2021-04" db="EMBL/GenBank/DDBJ databases">
        <authorList>
            <person name="Gilroy R."/>
        </authorList>
    </citation>
    <scope>NUCLEOTIDE SEQUENCE</scope>
    <source>
        <strain evidence="1">ChiSxjej3B15-24422</strain>
    </source>
</reference>
<name>A0A9D1YRJ8_9FIRM</name>